<evidence type="ECO:0000259" key="5">
    <source>
        <dbReference type="PROSITE" id="PS51078"/>
    </source>
</evidence>
<dbReference type="PROSITE" id="PS51077">
    <property type="entry name" value="HTH_ICLR"/>
    <property type="match status" value="1"/>
</dbReference>
<organism evidence="6 7">
    <name type="scientific">Humitalea rosea</name>
    <dbReference type="NCBI Taxonomy" id="990373"/>
    <lineage>
        <taxon>Bacteria</taxon>
        <taxon>Pseudomonadati</taxon>
        <taxon>Pseudomonadota</taxon>
        <taxon>Alphaproteobacteria</taxon>
        <taxon>Acetobacterales</taxon>
        <taxon>Roseomonadaceae</taxon>
        <taxon>Humitalea</taxon>
    </lineage>
</organism>
<keyword evidence="2" id="KW-0238">DNA-binding</keyword>
<dbReference type="Proteomes" id="UP000249688">
    <property type="component" value="Unassembled WGS sequence"/>
</dbReference>
<dbReference type="SUPFAM" id="SSF46785">
    <property type="entry name" value="Winged helix' DNA-binding domain"/>
    <property type="match status" value="1"/>
</dbReference>
<proteinExistence type="predicted"/>
<comment type="caution">
    <text evidence="6">The sequence shown here is derived from an EMBL/GenBank/DDBJ whole genome shotgun (WGS) entry which is preliminary data.</text>
</comment>
<dbReference type="InterPro" id="IPR029016">
    <property type="entry name" value="GAF-like_dom_sf"/>
</dbReference>
<dbReference type="PANTHER" id="PTHR30136:SF34">
    <property type="entry name" value="TRANSCRIPTIONAL REGULATOR"/>
    <property type="match status" value="1"/>
</dbReference>
<dbReference type="AlphaFoldDB" id="A0A2W7HXV1"/>
<dbReference type="GO" id="GO:0003677">
    <property type="term" value="F:DNA binding"/>
    <property type="evidence" value="ECO:0007669"/>
    <property type="project" value="UniProtKB-KW"/>
</dbReference>
<dbReference type="SMART" id="SM00346">
    <property type="entry name" value="HTH_ICLR"/>
    <property type="match status" value="1"/>
</dbReference>
<accession>A0A2W7HXV1</accession>
<protein>
    <submittedName>
        <fullName evidence="6">IclR family transcriptional regulator</fullName>
    </submittedName>
</protein>
<dbReference type="Gene3D" id="1.10.10.10">
    <property type="entry name" value="Winged helix-like DNA-binding domain superfamily/Winged helix DNA-binding domain"/>
    <property type="match status" value="1"/>
</dbReference>
<evidence type="ECO:0000256" key="2">
    <source>
        <dbReference type="ARBA" id="ARBA00023125"/>
    </source>
</evidence>
<dbReference type="RefSeq" id="WP_111400130.1">
    <property type="nucleotide sequence ID" value="NZ_QKYU01000030.1"/>
</dbReference>
<gene>
    <name evidence="6" type="ORF">C8P66_13039</name>
</gene>
<dbReference type="EMBL" id="QKYU01000030">
    <property type="protein sequence ID" value="PZW39304.1"/>
    <property type="molecule type" value="Genomic_DNA"/>
</dbReference>
<dbReference type="InterPro" id="IPR014757">
    <property type="entry name" value="Tscrpt_reg_IclR_C"/>
</dbReference>
<reference evidence="6 7" key="1">
    <citation type="submission" date="2018-06" db="EMBL/GenBank/DDBJ databases">
        <title>Genomic Encyclopedia of Archaeal and Bacterial Type Strains, Phase II (KMG-II): from individual species to whole genera.</title>
        <authorList>
            <person name="Goeker M."/>
        </authorList>
    </citation>
    <scope>NUCLEOTIDE SEQUENCE [LARGE SCALE GENOMIC DNA]</scope>
    <source>
        <strain evidence="6 7">DSM 24525</strain>
    </source>
</reference>
<dbReference type="Pfam" id="PF09339">
    <property type="entry name" value="HTH_IclR"/>
    <property type="match status" value="1"/>
</dbReference>
<dbReference type="InterPro" id="IPR036390">
    <property type="entry name" value="WH_DNA-bd_sf"/>
</dbReference>
<evidence type="ECO:0000256" key="1">
    <source>
        <dbReference type="ARBA" id="ARBA00023015"/>
    </source>
</evidence>
<dbReference type="InterPro" id="IPR036388">
    <property type="entry name" value="WH-like_DNA-bd_sf"/>
</dbReference>
<dbReference type="Pfam" id="PF01614">
    <property type="entry name" value="IclR_C"/>
    <property type="match status" value="1"/>
</dbReference>
<dbReference type="GO" id="GO:0003700">
    <property type="term" value="F:DNA-binding transcription factor activity"/>
    <property type="evidence" value="ECO:0007669"/>
    <property type="project" value="TreeGrafter"/>
</dbReference>
<dbReference type="PANTHER" id="PTHR30136">
    <property type="entry name" value="HELIX-TURN-HELIX TRANSCRIPTIONAL REGULATOR, ICLR FAMILY"/>
    <property type="match status" value="1"/>
</dbReference>
<keyword evidence="7" id="KW-1185">Reference proteome</keyword>
<dbReference type="OrthoDB" id="9807558at2"/>
<dbReference type="GO" id="GO:0045892">
    <property type="term" value="P:negative regulation of DNA-templated transcription"/>
    <property type="evidence" value="ECO:0007669"/>
    <property type="project" value="TreeGrafter"/>
</dbReference>
<evidence type="ECO:0000313" key="7">
    <source>
        <dbReference type="Proteomes" id="UP000249688"/>
    </source>
</evidence>
<dbReference type="PROSITE" id="PS51078">
    <property type="entry name" value="ICLR_ED"/>
    <property type="match status" value="1"/>
</dbReference>
<feature type="domain" description="IclR-ED" evidence="5">
    <location>
        <begin position="78"/>
        <end position="261"/>
    </location>
</feature>
<sequence length="271" mass="28343">MSTGSGPRYGAVARDEVQSIAKGLAVIEAFGPARPAMTLSEVARQTGMSPGSAQRVLRTLVSLGYVGVEGTRFSLRPRTLQLGYAYLSSLPLAAITQPLLSALMAQTEETCSLAVLDGDAVVYVARAPARRLVRDYMSVGTRMPAHATSVGKVLLAALPEAALEAVLDGLSPDPLTLNTLTGREAIRDAVARARRDGFAVNDQETIMGLRSIAVPVVAEGKVVAALGLSAEVTRVTLAALQERLLPPLLQTAGVVAAALLTREQSGFAPWS</sequence>
<feature type="domain" description="HTH iclR-type" evidence="4">
    <location>
        <begin position="17"/>
        <end position="77"/>
    </location>
</feature>
<evidence type="ECO:0000259" key="4">
    <source>
        <dbReference type="PROSITE" id="PS51077"/>
    </source>
</evidence>
<keyword evidence="3" id="KW-0804">Transcription</keyword>
<dbReference type="Gene3D" id="3.30.450.40">
    <property type="match status" value="1"/>
</dbReference>
<dbReference type="InterPro" id="IPR005471">
    <property type="entry name" value="Tscrpt_reg_IclR_N"/>
</dbReference>
<name>A0A2W7HXV1_9PROT</name>
<dbReference type="SUPFAM" id="SSF55781">
    <property type="entry name" value="GAF domain-like"/>
    <property type="match status" value="1"/>
</dbReference>
<evidence type="ECO:0000256" key="3">
    <source>
        <dbReference type="ARBA" id="ARBA00023163"/>
    </source>
</evidence>
<dbReference type="InterPro" id="IPR050707">
    <property type="entry name" value="HTH_MetabolicPath_Reg"/>
</dbReference>
<evidence type="ECO:0000313" key="6">
    <source>
        <dbReference type="EMBL" id="PZW39304.1"/>
    </source>
</evidence>
<keyword evidence="1" id="KW-0805">Transcription regulation</keyword>